<sequence>MVPFPSLHFILSLSSHSLNHLQPHTHSLSWYVCTYPSFILLLFHSLTLSFISLSFFFLLPSILSSPFGSLWICFASQISFLFFVLLYFLFFIGFIHCVDFMPSKTCSGKCDR</sequence>
<gene>
    <name evidence="2" type="ORF">RIF29_36578</name>
</gene>
<evidence type="ECO:0000256" key="1">
    <source>
        <dbReference type="SAM" id="Phobius"/>
    </source>
</evidence>
<keyword evidence="1" id="KW-0812">Transmembrane</keyword>
<keyword evidence="1" id="KW-0472">Membrane</keyword>
<accession>A0AAN9EB91</accession>
<feature type="transmembrane region" description="Helical" evidence="1">
    <location>
        <begin position="71"/>
        <end position="95"/>
    </location>
</feature>
<feature type="transmembrane region" description="Helical" evidence="1">
    <location>
        <begin position="38"/>
        <end position="59"/>
    </location>
</feature>
<keyword evidence="1" id="KW-1133">Transmembrane helix</keyword>
<protein>
    <submittedName>
        <fullName evidence="2">Uncharacterized protein</fullName>
    </submittedName>
</protein>
<keyword evidence="3" id="KW-1185">Reference proteome</keyword>
<dbReference type="Proteomes" id="UP001372338">
    <property type="component" value="Unassembled WGS sequence"/>
</dbReference>
<name>A0AAN9EB91_CROPI</name>
<proteinExistence type="predicted"/>
<evidence type="ECO:0000313" key="3">
    <source>
        <dbReference type="Proteomes" id="UP001372338"/>
    </source>
</evidence>
<organism evidence="2 3">
    <name type="scientific">Crotalaria pallida</name>
    <name type="common">Smooth rattlebox</name>
    <name type="synonym">Crotalaria striata</name>
    <dbReference type="NCBI Taxonomy" id="3830"/>
    <lineage>
        <taxon>Eukaryota</taxon>
        <taxon>Viridiplantae</taxon>
        <taxon>Streptophyta</taxon>
        <taxon>Embryophyta</taxon>
        <taxon>Tracheophyta</taxon>
        <taxon>Spermatophyta</taxon>
        <taxon>Magnoliopsida</taxon>
        <taxon>eudicotyledons</taxon>
        <taxon>Gunneridae</taxon>
        <taxon>Pentapetalae</taxon>
        <taxon>rosids</taxon>
        <taxon>fabids</taxon>
        <taxon>Fabales</taxon>
        <taxon>Fabaceae</taxon>
        <taxon>Papilionoideae</taxon>
        <taxon>50 kb inversion clade</taxon>
        <taxon>genistoids sensu lato</taxon>
        <taxon>core genistoids</taxon>
        <taxon>Crotalarieae</taxon>
        <taxon>Crotalaria</taxon>
    </lineage>
</organism>
<evidence type="ECO:0000313" key="2">
    <source>
        <dbReference type="EMBL" id="KAK7252550.1"/>
    </source>
</evidence>
<dbReference type="AlphaFoldDB" id="A0AAN9EB91"/>
<reference evidence="2 3" key="1">
    <citation type="submission" date="2024-01" db="EMBL/GenBank/DDBJ databases">
        <title>The genomes of 5 underutilized Papilionoideae crops provide insights into root nodulation and disease resistanc.</title>
        <authorList>
            <person name="Yuan L."/>
        </authorList>
    </citation>
    <scope>NUCLEOTIDE SEQUENCE [LARGE SCALE GENOMIC DNA]</scope>
    <source>
        <strain evidence="2">ZHUSHIDOU_FW_LH</strain>
        <tissue evidence="2">Leaf</tissue>
    </source>
</reference>
<comment type="caution">
    <text evidence="2">The sequence shown here is derived from an EMBL/GenBank/DDBJ whole genome shotgun (WGS) entry which is preliminary data.</text>
</comment>
<dbReference type="EMBL" id="JAYWIO010000007">
    <property type="protein sequence ID" value="KAK7252550.1"/>
    <property type="molecule type" value="Genomic_DNA"/>
</dbReference>